<dbReference type="EMBL" id="JAVRRJ010000004">
    <property type="protein sequence ID" value="KAK5085555.1"/>
    <property type="molecule type" value="Genomic_DNA"/>
</dbReference>
<feature type="region of interest" description="Disordered" evidence="1">
    <location>
        <begin position="45"/>
        <end position="68"/>
    </location>
</feature>
<sequence length="505" mass="59143">MWSYSNNRDVLYGVIALCLCAISFFSLSQRQRDVVIRRLRFQRRRPSSARTPPRSLSPDKKVPSNSVPKANEYAKVFPPLQREALAELAFSMPGSQRQALGNLEFDEILFEKSLLGWEEDFRKADESKYVYSGFSVKEIRALGDFPDHATLSGVPLPQPHHKFDIDKAMPRPYRPFRWAYHQTMSLAKMDTDYWLELEKTYRSRIVQRRALYAEHGESVLQSLPGSELACKELMEMSLQFLCARYPQYFSLCPSTSDPRKTVFENKILSTTQVVQEKHPLLVLLDNVPEDFAIMLRRPSDGYYVFRAGIICSAIGWNVGTKINKQLHEIHAPIPDYKERMQFSMDRYFTKKPTNKPIQRTSWGLEVDEPLYMPPGDPHEKYRDFQCPDVSLERVHLRTDHQTLRRLPLSGAVVFNFKALFTPVTEFRDEPYIPSIILKVCHEGKENLMKYKNTWHVEHVTLPALEEYEREQKQKGLIEDNWEVRTLDEHPFYPGWEEKWHIQQGF</sequence>
<accession>A0AAN7T0P4</accession>
<evidence type="ECO:0000256" key="1">
    <source>
        <dbReference type="SAM" id="MobiDB-lite"/>
    </source>
</evidence>
<evidence type="ECO:0000313" key="3">
    <source>
        <dbReference type="Proteomes" id="UP001309876"/>
    </source>
</evidence>
<dbReference type="AlphaFoldDB" id="A0AAN7T0P4"/>
<protein>
    <recommendedName>
        <fullName evidence="4">Alpha-1,2-mannosyltransferase</fullName>
    </recommendedName>
</protein>
<dbReference type="Pfam" id="PF11927">
    <property type="entry name" value="HODM_asu-like"/>
    <property type="match status" value="1"/>
</dbReference>
<evidence type="ECO:0000313" key="2">
    <source>
        <dbReference type="EMBL" id="KAK5085555.1"/>
    </source>
</evidence>
<name>A0AAN7T0P4_9EURO</name>
<organism evidence="2 3">
    <name type="scientific">Lithohypha guttulata</name>
    <dbReference type="NCBI Taxonomy" id="1690604"/>
    <lineage>
        <taxon>Eukaryota</taxon>
        <taxon>Fungi</taxon>
        <taxon>Dikarya</taxon>
        <taxon>Ascomycota</taxon>
        <taxon>Pezizomycotina</taxon>
        <taxon>Eurotiomycetes</taxon>
        <taxon>Chaetothyriomycetidae</taxon>
        <taxon>Chaetothyriales</taxon>
        <taxon>Trichomeriaceae</taxon>
        <taxon>Lithohypha</taxon>
    </lineage>
</organism>
<proteinExistence type="predicted"/>
<evidence type="ECO:0008006" key="4">
    <source>
        <dbReference type="Google" id="ProtNLM"/>
    </source>
</evidence>
<reference evidence="2 3" key="1">
    <citation type="submission" date="2023-08" db="EMBL/GenBank/DDBJ databases">
        <title>Black Yeasts Isolated from many extreme environments.</title>
        <authorList>
            <person name="Coleine C."/>
            <person name="Stajich J.E."/>
            <person name="Selbmann L."/>
        </authorList>
    </citation>
    <scope>NUCLEOTIDE SEQUENCE [LARGE SCALE GENOMIC DNA]</scope>
    <source>
        <strain evidence="2 3">CCFEE 5910</strain>
    </source>
</reference>
<keyword evidence="3" id="KW-1185">Reference proteome</keyword>
<dbReference type="InterPro" id="IPR021848">
    <property type="entry name" value="HODM_asu-like"/>
</dbReference>
<comment type="caution">
    <text evidence="2">The sequence shown here is derived from an EMBL/GenBank/DDBJ whole genome shotgun (WGS) entry which is preliminary data.</text>
</comment>
<gene>
    <name evidence="2" type="ORF">LTR05_004841</name>
</gene>
<dbReference type="Proteomes" id="UP001309876">
    <property type="component" value="Unassembled WGS sequence"/>
</dbReference>